<evidence type="ECO:0000313" key="3">
    <source>
        <dbReference type="Proteomes" id="UP000284605"/>
    </source>
</evidence>
<proteinExistence type="predicted"/>
<evidence type="ECO:0000259" key="1">
    <source>
        <dbReference type="Pfam" id="PF04230"/>
    </source>
</evidence>
<dbReference type="AlphaFoldDB" id="A0A418WD06"/>
<gene>
    <name evidence="2" type="ORF">D3874_13115</name>
</gene>
<comment type="caution">
    <text evidence="2">The sequence shown here is derived from an EMBL/GenBank/DDBJ whole genome shotgun (WGS) entry which is preliminary data.</text>
</comment>
<keyword evidence="3" id="KW-1185">Reference proteome</keyword>
<accession>A0A418WD06</accession>
<dbReference type="GO" id="GO:0016740">
    <property type="term" value="F:transferase activity"/>
    <property type="evidence" value="ECO:0007669"/>
    <property type="project" value="UniProtKB-KW"/>
</dbReference>
<name>A0A418WD06_9PROT</name>
<protein>
    <submittedName>
        <fullName evidence="2">Polysaccharide pyruvyl transferase family protein</fullName>
    </submittedName>
</protein>
<dbReference type="EMBL" id="QYUK01000011">
    <property type="protein sequence ID" value="RJF87849.1"/>
    <property type="molecule type" value="Genomic_DNA"/>
</dbReference>
<dbReference type="Pfam" id="PF04230">
    <property type="entry name" value="PS_pyruv_trans"/>
    <property type="match status" value="1"/>
</dbReference>
<feature type="domain" description="Polysaccharide pyruvyl transferase" evidence="1">
    <location>
        <begin position="61"/>
        <end position="202"/>
    </location>
</feature>
<dbReference type="Proteomes" id="UP000284605">
    <property type="component" value="Unassembled WGS sequence"/>
</dbReference>
<keyword evidence="2" id="KW-0808">Transferase</keyword>
<dbReference type="OrthoDB" id="9803627at2"/>
<reference evidence="2 3" key="1">
    <citation type="submission" date="2018-09" db="EMBL/GenBank/DDBJ databases">
        <authorList>
            <person name="Zhu H."/>
        </authorList>
    </citation>
    <scope>NUCLEOTIDE SEQUENCE [LARGE SCALE GENOMIC DNA]</scope>
    <source>
        <strain evidence="2 3">K1W22B-8</strain>
    </source>
</reference>
<evidence type="ECO:0000313" key="2">
    <source>
        <dbReference type="EMBL" id="RJF87849.1"/>
    </source>
</evidence>
<dbReference type="RefSeq" id="WP_119778483.1">
    <property type="nucleotide sequence ID" value="NZ_QYUK01000011.1"/>
</dbReference>
<organism evidence="2 3">
    <name type="scientific">Oleomonas cavernae</name>
    <dbReference type="NCBI Taxonomy" id="2320859"/>
    <lineage>
        <taxon>Bacteria</taxon>
        <taxon>Pseudomonadati</taxon>
        <taxon>Pseudomonadota</taxon>
        <taxon>Alphaproteobacteria</taxon>
        <taxon>Acetobacterales</taxon>
        <taxon>Acetobacteraceae</taxon>
        <taxon>Oleomonas</taxon>
    </lineage>
</organism>
<dbReference type="InterPro" id="IPR007345">
    <property type="entry name" value="Polysacch_pyruvyl_Trfase"/>
</dbReference>
<sequence>MSLPDRIPYWTRGEPRTNFGDYLTELLYDGLFRGRTDWIDGEIHLIGSVISDLYVEAARAAGHRRIVYWGCGLRHPHDLAPANRKAAKFCGVRGLLTRAVLGLPRTTPIGDPGLLLPRFYRPAPAPDFAGKALCIRHVGTSMSDAALLKQTGADVVLSPWISPDRAACHRLIDAIAAADFVLTASLHGAVVAHAYGVPFAYLNDRKIDVPFKWADFSSSIGFECDFVSTVKEGRKHHARNARQRPALLTLDALVAAAPLKPA</sequence>